<organism evidence="1 2">
    <name type="scientific">Paenibacillus marchantiophytorum</name>
    <dbReference type="NCBI Taxonomy" id="1619310"/>
    <lineage>
        <taxon>Bacteria</taxon>
        <taxon>Bacillati</taxon>
        <taxon>Bacillota</taxon>
        <taxon>Bacilli</taxon>
        <taxon>Bacillales</taxon>
        <taxon>Paenibacillaceae</taxon>
        <taxon>Paenibacillus</taxon>
    </lineage>
</organism>
<reference evidence="2" key="1">
    <citation type="journal article" date="2019" name="Int. J. Syst. Evol. Microbiol.">
        <title>The Global Catalogue of Microorganisms (GCM) 10K type strain sequencing project: providing services to taxonomists for standard genome sequencing and annotation.</title>
        <authorList>
            <consortium name="The Broad Institute Genomics Platform"/>
            <consortium name="The Broad Institute Genome Sequencing Center for Infectious Disease"/>
            <person name="Wu L."/>
            <person name="Ma J."/>
        </authorList>
    </citation>
    <scope>NUCLEOTIDE SEQUENCE [LARGE SCALE GENOMIC DNA]</scope>
    <source>
        <strain evidence="2">CGMCC 1.15043</strain>
    </source>
</reference>
<gene>
    <name evidence="1" type="ORF">GCM10008018_50790</name>
</gene>
<evidence type="ECO:0000313" key="1">
    <source>
        <dbReference type="EMBL" id="GFZ98380.1"/>
    </source>
</evidence>
<comment type="caution">
    <text evidence="1">The sequence shown here is derived from an EMBL/GenBank/DDBJ whole genome shotgun (WGS) entry which is preliminary data.</text>
</comment>
<sequence>MEGPIIENTSLKRIKQRSIPMMFDASPAYPYFPSLCYDFILKGKPLHITIFPAS</sequence>
<name>A0ABQ1F3K9_9BACL</name>
<dbReference type="Proteomes" id="UP000615455">
    <property type="component" value="Unassembled WGS sequence"/>
</dbReference>
<protein>
    <submittedName>
        <fullName evidence="1">Uncharacterized protein</fullName>
    </submittedName>
</protein>
<evidence type="ECO:0000313" key="2">
    <source>
        <dbReference type="Proteomes" id="UP000615455"/>
    </source>
</evidence>
<keyword evidence="2" id="KW-1185">Reference proteome</keyword>
<accession>A0ABQ1F3K9</accession>
<proteinExistence type="predicted"/>
<dbReference type="EMBL" id="BMHE01000034">
    <property type="protein sequence ID" value="GFZ98380.1"/>
    <property type="molecule type" value="Genomic_DNA"/>
</dbReference>